<proteinExistence type="predicted"/>
<dbReference type="Gene3D" id="2.70.150.10">
    <property type="entry name" value="Calcium-transporting ATPase, cytoplasmic transduction domain A"/>
    <property type="match status" value="1"/>
</dbReference>
<keyword evidence="2" id="KW-1185">Reference proteome</keyword>
<dbReference type="AlphaFoldDB" id="A0A310SLE4"/>
<dbReference type="InterPro" id="IPR008250">
    <property type="entry name" value="ATPase_P-typ_transduc_dom_A_sf"/>
</dbReference>
<gene>
    <name evidence="1" type="ORF">WN48_04416</name>
</gene>
<sequence>MIVAADLRTVQYYNLGANESLLASESTLVSKSTEALTEEELSIGERTNLAYISTSVATHSGQSLVYAAAKTPEVGKIGIGTIMVACDHLNIAVAIGQELDLTESKT</sequence>
<name>A0A310SLE4_9HYME</name>
<accession>A0A310SLE4</accession>
<evidence type="ECO:0000313" key="2">
    <source>
        <dbReference type="Proteomes" id="UP000250275"/>
    </source>
</evidence>
<protein>
    <submittedName>
        <fullName evidence="1">Sodium transport ATPase 5</fullName>
    </submittedName>
</protein>
<dbReference type="Proteomes" id="UP000250275">
    <property type="component" value="Unassembled WGS sequence"/>
</dbReference>
<reference evidence="1 2" key="1">
    <citation type="submission" date="2015-07" db="EMBL/GenBank/DDBJ databases">
        <title>The genome of Eufriesea mexicana.</title>
        <authorList>
            <person name="Pan H."/>
            <person name="Kapheim K."/>
        </authorList>
    </citation>
    <scope>NUCLEOTIDE SEQUENCE [LARGE SCALE GENOMIC DNA]</scope>
    <source>
        <strain evidence="1">0111107269</strain>
        <tissue evidence="1">Whole body</tissue>
    </source>
</reference>
<evidence type="ECO:0000313" key="1">
    <source>
        <dbReference type="EMBL" id="OAD55666.1"/>
    </source>
</evidence>
<dbReference type="SUPFAM" id="SSF81653">
    <property type="entry name" value="Calcium ATPase, transduction domain A"/>
    <property type="match status" value="1"/>
</dbReference>
<organism evidence="1 2">
    <name type="scientific">Eufriesea mexicana</name>
    <dbReference type="NCBI Taxonomy" id="516756"/>
    <lineage>
        <taxon>Eukaryota</taxon>
        <taxon>Metazoa</taxon>
        <taxon>Ecdysozoa</taxon>
        <taxon>Arthropoda</taxon>
        <taxon>Hexapoda</taxon>
        <taxon>Insecta</taxon>
        <taxon>Pterygota</taxon>
        <taxon>Neoptera</taxon>
        <taxon>Endopterygota</taxon>
        <taxon>Hymenoptera</taxon>
        <taxon>Apocrita</taxon>
        <taxon>Aculeata</taxon>
        <taxon>Apoidea</taxon>
        <taxon>Anthophila</taxon>
        <taxon>Apidae</taxon>
        <taxon>Eufriesea</taxon>
    </lineage>
</organism>
<dbReference type="EMBL" id="KQ762550">
    <property type="protein sequence ID" value="OAD55666.1"/>
    <property type="molecule type" value="Genomic_DNA"/>
</dbReference>